<dbReference type="SUPFAM" id="SSF56436">
    <property type="entry name" value="C-type lectin-like"/>
    <property type="match status" value="1"/>
</dbReference>
<dbReference type="InterPro" id="IPR016187">
    <property type="entry name" value="CTDL_fold"/>
</dbReference>
<evidence type="ECO:0000259" key="1">
    <source>
        <dbReference type="Pfam" id="PF03781"/>
    </source>
</evidence>
<organism evidence="2 3">
    <name type="scientific">Alsobacter ponti</name>
    <dbReference type="NCBI Taxonomy" id="2962936"/>
    <lineage>
        <taxon>Bacteria</taxon>
        <taxon>Pseudomonadati</taxon>
        <taxon>Pseudomonadota</taxon>
        <taxon>Alphaproteobacteria</taxon>
        <taxon>Hyphomicrobiales</taxon>
        <taxon>Alsobacteraceae</taxon>
        <taxon>Alsobacter</taxon>
    </lineage>
</organism>
<evidence type="ECO:0000313" key="2">
    <source>
        <dbReference type="EMBL" id="MCP8939099.1"/>
    </source>
</evidence>
<dbReference type="InterPro" id="IPR005532">
    <property type="entry name" value="SUMF_dom"/>
</dbReference>
<evidence type="ECO:0000313" key="3">
    <source>
        <dbReference type="Proteomes" id="UP001205890"/>
    </source>
</evidence>
<name>A0ABT1LCE0_9HYPH</name>
<feature type="domain" description="Sulfatase-modifying factor enzyme-like" evidence="1">
    <location>
        <begin position="5"/>
        <end position="279"/>
    </location>
</feature>
<dbReference type="EMBL" id="JANCLU010000009">
    <property type="protein sequence ID" value="MCP8939099.1"/>
    <property type="molecule type" value="Genomic_DNA"/>
</dbReference>
<keyword evidence="3" id="KW-1185">Reference proteome</keyword>
<dbReference type="Pfam" id="PF03781">
    <property type="entry name" value="FGE-sulfatase"/>
    <property type="match status" value="1"/>
</dbReference>
<dbReference type="RefSeq" id="WP_254741928.1">
    <property type="nucleotide sequence ID" value="NZ_JANCLU010000009.1"/>
</dbReference>
<comment type="caution">
    <text evidence="2">The sequence shown here is derived from an EMBL/GenBank/DDBJ whole genome shotgun (WGS) entry which is preliminary data.</text>
</comment>
<dbReference type="Gene3D" id="3.90.1580.10">
    <property type="entry name" value="paralog of FGE (formylglycine-generating enzyme)"/>
    <property type="match status" value="1"/>
</dbReference>
<protein>
    <submittedName>
        <fullName evidence="2">Formylglycine-generating enzyme family protein</fullName>
    </submittedName>
</protein>
<dbReference type="PANTHER" id="PTHR23150:SF19">
    <property type="entry name" value="FORMYLGLYCINE-GENERATING ENZYME"/>
    <property type="match status" value="1"/>
</dbReference>
<proteinExistence type="predicted"/>
<dbReference type="Proteomes" id="UP001205890">
    <property type="component" value="Unassembled WGS sequence"/>
</dbReference>
<dbReference type="PANTHER" id="PTHR23150">
    <property type="entry name" value="SULFATASE MODIFYING FACTOR 1, 2"/>
    <property type="match status" value="1"/>
</dbReference>
<dbReference type="InterPro" id="IPR042095">
    <property type="entry name" value="SUMF_sf"/>
</dbReference>
<accession>A0ABT1LCE0</accession>
<dbReference type="InterPro" id="IPR051043">
    <property type="entry name" value="Sulfatase_Mod_Factor_Kinase"/>
</dbReference>
<gene>
    <name evidence="2" type="ORF">NK718_11275</name>
</gene>
<sequence length="282" mass="31024">MSLRVPVPGGRALVGTDRPFLPVDGEGPQRSVRLAGFQMDAHAVTNARFGRYVEATGYVTEAERFGWSFVFHAFLRDRSLGPVGAAAAPWWRRVEGACWRHPEGPDSTLDGRAEHPVVHVSWRDAAAFASWAGGRLPGEAEWEHAARGGLGDVAFPWGDRAPDDETFQPCNIWQGAFPHTDLGRDGWRGTCPVDAFESNGYGLFNMAGNVWEWCADPFRVRSLKRDAAARNATADAQGWRLMKGGSYLCHASYCFRYRIAARLGVPPDSTTGHVGFRLAYDA</sequence>
<reference evidence="2 3" key="1">
    <citation type="submission" date="2022-07" db="EMBL/GenBank/DDBJ databases">
        <authorList>
            <person name="Li W.-J."/>
            <person name="Deng Q.-Q."/>
        </authorList>
    </citation>
    <scope>NUCLEOTIDE SEQUENCE [LARGE SCALE GENOMIC DNA]</scope>
    <source>
        <strain evidence="2 3">SYSU M60028</strain>
    </source>
</reference>